<dbReference type="AlphaFoldDB" id="A0A915DVH8"/>
<accession>A0A915DVH8</accession>
<feature type="transmembrane region" description="Helical" evidence="9">
    <location>
        <begin position="32"/>
        <end position="54"/>
    </location>
</feature>
<dbReference type="WBParaSite" id="jg24112">
    <property type="protein sequence ID" value="jg24112"/>
    <property type="gene ID" value="jg24112"/>
</dbReference>
<reference evidence="12" key="1">
    <citation type="submission" date="2022-11" db="UniProtKB">
        <authorList>
            <consortium name="WormBaseParasite"/>
        </authorList>
    </citation>
    <scope>IDENTIFICATION</scope>
</reference>
<dbReference type="PRINTS" id="PR01333">
    <property type="entry name" value="2POREKCHANEL"/>
</dbReference>
<feature type="transmembrane region" description="Helical" evidence="9">
    <location>
        <begin position="302"/>
        <end position="327"/>
    </location>
</feature>
<organism evidence="11 12">
    <name type="scientific">Ditylenchus dipsaci</name>
    <dbReference type="NCBI Taxonomy" id="166011"/>
    <lineage>
        <taxon>Eukaryota</taxon>
        <taxon>Metazoa</taxon>
        <taxon>Ecdysozoa</taxon>
        <taxon>Nematoda</taxon>
        <taxon>Chromadorea</taxon>
        <taxon>Rhabditida</taxon>
        <taxon>Tylenchina</taxon>
        <taxon>Tylenchomorpha</taxon>
        <taxon>Sphaerularioidea</taxon>
        <taxon>Anguinidae</taxon>
        <taxon>Anguininae</taxon>
        <taxon>Ditylenchus</taxon>
    </lineage>
</organism>
<dbReference type="Pfam" id="PF07885">
    <property type="entry name" value="Ion_trans_2"/>
    <property type="match status" value="2"/>
</dbReference>
<dbReference type="Gene3D" id="2.60.40.10">
    <property type="entry name" value="Immunoglobulins"/>
    <property type="match status" value="2"/>
</dbReference>
<dbReference type="CDD" id="cd00063">
    <property type="entry name" value="FN3"/>
    <property type="match status" value="2"/>
</dbReference>
<dbReference type="InterPro" id="IPR003280">
    <property type="entry name" value="2pore_dom_K_chnl"/>
</dbReference>
<dbReference type="PANTHER" id="PTHR11003:SF113">
    <property type="entry name" value="FIBRONECTIN TYPE-III DOMAIN-CONTAINING PROTEIN"/>
    <property type="match status" value="1"/>
</dbReference>
<protein>
    <submittedName>
        <fullName evidence="12">Fibronectin type-III domain-containing protein</fullName>
    </submittedName>
</protein>
<evidence type="ECO:0000259" key="10">
    <source>
        <dbReference type="PROSITE" id="PS50853"/>
    </source>
</evidence>
<evidence type="ECO:0000256" key="2">
    <source>
        <dbReference type="ARBA" id="ARBA00022448"/>
    </source>
</evidence>
<keyword evidence="4 9" id="KW-1133">Transmembrane helix</keyword>
<dbReference type="GO" id="GO:0022841">
    <property type="term" value="F:potassium ion leak channel activity"/>
    <property type="evidence" value="ECO:0007669"/>
    <property type="project" value="TreeGrafter"/>
</dbReference>
<keyword evidence="2 8" id="KW-0813">Transport</keyword>
<dbReference type="SUPFAM" id="SSF81324">
    <property type="entry name" value="Voltage-gated potassium channels"/>
    <property type="match status" value="2"/>
</dbReference>
<evidence type="ECO:0000256" key="6">
    <source>
        <dbReference type="ARBA" id="ARBA00023136"/>
    </source>
</evidence>
<evidence type="ECO:0000256" key="7">
    <source>
        <dbReference type="ARBA" id="ARBA00023303"/>
    </source>
</evidence>
<dbReference type="SMART" id="SM00060">
    <property type="entry name" value="FN3"/>
    <property type="match status" value="2"/>
</dbReference>
<dbReference type="InterPro" id="IPR003961">
    <property type="entry name" value="FN3_dom"/>
</dbReference>
<feature type="domain" description="Fibronectin type-III" evidence="10">
    <location>
        <begin position="410"/>
        <end position="510"/>
    </location>
</feature>
<feature type="transmembrane region" description="Helical" evidence="9">
    <location>
        <begin position="279"/>
        <end position="296"/>
    </location>
</feature>
<keyword evidence="6 9" id="KW-0472">Membrane</keyword>
<dbReference type="PANTHER" id="PTHR11003">
    <property type="entry name" value="POTASSIUM CHANNEL, SUBFAMILY K"/>
    <property type="match status" value="1"/>
</dbReference>
<feature type="transmembrane region" description="Helical" evidence="9">
    <location>
        <begin position="247"/>
        <end position="267"/>
    </location>
</feature>
<sequence length="646" mass="74486">MPIRWPFSGGGGADGESPSDKQKLWKAVMQKLFSPHILLIVSTLGYIVFGAYVFQILEGKILIETKAKQLKNIDRDSVEYSEDVWSIIHTDPQRFINELTHAEAVHEIRKLSEEKFGKYVDTVFTAHRSVRHGFEENPPTWDAMNSLFFTATMLTSIGFGYVCPTTFEGRIFGVIYCLIGIPLTLVTVANISKFVSETIFMLHYEIWKLWMRIKSRSRESSEEEGAQMFGDSEDEQDVLDRVRLIRFPPIVVFMFAIVYGFFGALAIQFNEKWSYAESLYYTFISILTVGFGDYRPSPDNMITVLIVITGGIILTTMCMDVVGRMYLKEIHYLGRKLQSNNPFYMLREAKAKRRRQAMAVLLAQLARGMIFAHRNFNELSRKRSKKKDRRRGSKLLPDGKFMFARMPPDPPRECQVVSTSAYSVRLAWAPAFSADAKATVTYNIRYRLKYYTEEGGEYHRNALELKAIQGNCAEIMSIQSCSLYEFRITAVSKYGESKPVTLVQYTEPQLSPQHILAKKLTANTVELTWEPPYKRTNEVRNYMVYWSDNPSARLSEWEKVTVYGRRVVFPELKYDWFYLFCANACFKDGQRSPLSRALFVKTDKLEFNTNCVGHSRTIEVMEAIHNQVECNEKSPLLKRDYASFAN</sequence>
<dbReference type="GO" id="GO:0015271">
    <property type="term" value="F:outward rectifier potassium channel activity"/>
    <property type="evidence" value="ECO:0007669"/>
    <property type="project" value="TreeGrafter"/>
</dbReference>
<dbReference type="Gene3D" id="1.10.287.70">
    <property type="match status" value="1"/>
</dbReference>
<evidence type="ECO:0000256" key="1">
    <source>
        <dbReference type="ARBA" id="ARBA00004141"/>
    </source>
</evidence>
<comment type="subcellular location">
    <subcellularLocation>
        <location evidence="1">Membrane</location>
        <topology evidence="1">Multi-pass membrane protein</topology>
    </subcellularLocation>
</comment>
<evidence type="ECO:0000256" key="3">
    <source>
        <dbReference type="ARBA" id="ARBA00022692"/>
    </source>
</evidence>
<evidence type="ECO:0000313" key="12">
    <source>
        <dbReference type="WBParaSite" id="jg24112"/>
    </source>
</evidence>
<evidence type="ECO:0000256" key="5">
    <source>
        <dbReference type="ARBA" id="ARBA00023065"/>
    </source>
</evidence>
<feature type="transmembrane region" description="Helical" evidence="9">
    <location>
        <begin position="171"/>
        <end position="192"/>
    </location>
</feature>
<dbReference type="InterPro" id="IPR036116">
    <property type="entry name" value="FN3_sf"/>
</dbReference>
<feature type="transmembrane region" description="Helical" evidence="9">
    <location>
        <begin position="146"/>
        <end position="164"/>
    </location>
</feature>
<keyword evidence="5 8" id="KW-0406">Ion transport</keyword>
<name>A0A915DVH8_9BILA</name>
<dbReference type="GO" id="GO:0005886">
    <property type="term" value="C:plasma membrane"/>
    <property type="evidence" value="ECO:0007669"/>
    <property type="project" value="TreeGrafter"/>
</dbReference>
<keyword evidence="7 8" id="KW-0407">Ion channel</keyword>
<dbReference type="GO" id="GO:0030322">
    <property type="term" value="P:stabilization of membrane potential"/>
    <property type="evidence" value="ECO:0007669"/>
    <property type="project" value="TreeGrafter"/>
</dbReference>
<evidence type="ECO:0000256" key="9">
    <source>
        <dbReference type="SAM" id="Phobius"/>
    </source>
</evidence>
<feature type="domain" description="Fibronectin type-III" evidence="10">
    <location>
        <begin position="511"/>
        <end position="605"/>
    </location>
</feature>
<keyword evidence="11" id="KW-1185">Reference proteome</keyword>
<dbReference type="Proteomes" id="UP000887574">
    <property type="component" value="Unplaced"/>
</dbReference>
<evidence type="ECO:0000256" key="4">
    <source>
        <dbReference type="ARBA" id="ARBA00022989"/>
    </source>
</evidence>
<dbReference type="SUPFAM" id="SSF49265">
    <property type="entry name" value="Fibronectin type III"/>
    <property type="match status" value="1"/>
</dbReference>
<comment type="similarity">
    <text evidence="8">Belongs to the two pore domain potassium channel (TC 1.A.1.8) family.</text>
</comment>
<evidence type="ECO:0000256" key="8">
    <source>
        <dbReference type="RuleBase" id="RU003857"/>
    </source>
</evidence>
<dbReference type="InterPro" id="IPR013099">
    <property type="entry name" value="K_chnl_dom"/>
</dbReference>
<dbReference type="PROSITE" id="PS50853">
    <property type="entry name" value="FN3"/>
    <property type="match status" value="2"/>
</dbReference>
<dbReference type="Pfam" id="PF00041">
    <property type="entry name" value="fn3"/>
    <property type="match status" value="2"/>
</dbReference>
<proteinExistence type="inferred from homology"/>
<dbReference type="InterPro" id="IPR013783">
    <property type="entry name" value="Ig-like_fold"/>
</dbReference>
<keyword evidence="3 8" id="KW-0812">Transmembrane</keyword>
<evidence type="ECO:0000313" key="11">
    <source>
        <dbReference type="Proteomes" id="UP000887574"/>
    </source>
</evidence>